<dbReference type="InterPro" id="IPR050343">
    <property type="entry name" value="RsuA_PseudoU_synthase"/>
</dbReference>
<dbReference type="PANTHER" id="PTHR47683:SF2">
    <property type="entry name" value="RNA-BINDING S4 DOMAIN-CONTAINING PROTEIN"/>
    <property type="match status" value="1"/>
</dbReference>
<dbReference type="Pfam" id="PF01479">
    <property type="entry name" value="S4"/>
    <property type="match status" value="1"/>
</dbReference>
<dbReference type="GeneID" id="83596310"/>
<evidence type="ECO:0000313" key="13">
    <source>
        <dbReference type="EMBL" id="MDH6502734.1"/>
    </source>
</evidence>
<dbReference type="EC" id="5.4.99.21" evidence="4"/>
<dbReference type="Gene3D" id="3.30.2350.10">
    <property type="entry name" value="Pseudouridine synthase"/>
    <property type="match status" value="1"/>
</dbReference>
<dbReference type="PROSITE" id="PS50889">
    <property type="entry name" value="S4"/>
    <property type="match status" value="1"/>
</dbReference>
<keyword evidence="14" id="KW-1185">Reference proteome</keyword>
<sequence>MEEKVRVSKLLSELGLCSRREADSYIEQGLVTVDGEVVNELGVRAFRHQKIELQSVAKAQQASRVTVILNKPVGFISHFDDEQEYKPAASLITPDNYFGSPLDKGRSPRFNTRGLAPAGRLDIDSTGMLVLTQDGRIAKLLIGENSPIEKEYLVRVEGALSFEDLDRLKHGLSLDGVALKPAQVSWQNEDQLRFVLREGRKRQIRRMCEMVGLKVIGLKRVRMGRISLGPLPPGQWRFLRPEEQF</sequence>
<dbReference type="SUPFAM" id="SSF55174">
    <property type="entry name" value="Alpha-L RNA-binding motif"/>
    <property type="match status" value="1"/>
</dbReference>
<dbReference type="RefSeq" id="WP_076024435.1">
    <property type="nucleotide sequence ID" value="NZ_JAQFIK010000003.1"/>
</dbReference>
<dbReference type="AlphaFoldDB" id="A0AA43S3S1"/>
<keyword evidence="1 13" id="KW-0413">Isomerase</keyword>
<evidence type="ECO:0000256" key="3">
    <source>
        <dbReference type="ARBA" id="ARBA00036535"/>
    </source>
</evidence>
<comment type="caution">
    <text evidence="13">The sequence shown here is derived from an EMBL/GenBank/DDBJ whole genome shotgun (WGS) entry which is preliminary data.</text>
</comment>
<dbReference type="PANTHER" id="PTHR47683">
    <property type="entry name" value="PSEUDOURIDINE SYNTHASE FAMILY PROTEIN-RELATED"/>
    <property type="match status" value="1"/>
</dbReference>
<evidence type="ECO:0000256" key="11">
    <source>
        <dbReference type="PROSITE-ProRule" id="PRU00182"/>
    </source>
</evidence>
<organism evidence="13 14">
    <name type="scientific">Polynucleobacter sphagniphilus</name>
    <dbReference type="NCBI Taxonomy" id="1743169"/>
    <lineage>
        <taxon>Bacteria</taxon>
        <taxon>Pseudomonadati</taxon>
        <taxon>Pseudomonadota</taxon>
        <taxon>Betaproteobacteria</taxon>
        <taxon>Burkholderiales</taxon>
        <taxon>Burkholderiaceae</taxon>
        <taxon>Polynucleobacter</taxon>
    </lineage>
</organism>
<evidence type="ECO:0000313" key="14">
    <source>
        <dbReference type="Proteomes" id="UP001161160"/>
    </source>
</evidence>
<comment type="catalytic activity">
    <reaction evidence="2">
        <text>uridine(35) in tRNA(Tyr) = pseudouridine(35) in tRNA(Tyr)</text>
        <dbReference type="Rhea" id="RHEA:60556"/>
        <dbReference type="Rhea" id="RHEA-COMP:15607"/>
        <dbReference type="Rhea" id="RHEA-COMP:15608"/>
        <dbReference type="ChEBI" id="CHEBI:65314"/>
        <dbReference type="ChEBI" id="CHEBI:65315"/>
    </reaction>
</comment>
<dbReference type="InterPro" id="IPR006145">
    <property type="entry name" value="PsdUridine_synth_RsuA/RluA"/>
</dbReference>
<dbReference type="SMART" id="SM00363">
    <property type="entry name" value="S4"/>
    <property type="match status" value="1"/>
</dbReference>
<feature type="domain" description="RNA-binding S4" evidence="12">
    <location>
        <begin position="5"/>
        <end position="62"/>
    </location>
</feature>
<dbReference type="NCBIfam" id="TIGR00093">
    <property type="entry name" value="pseudouridine synthase"/>
    <property type="match status" value="1"/>
</dbReference>
<evidence type="ECO:0000256" key="4">
    <source>
        <dbReference type="ARBA" id="ARBA00038922"/>
    </source>
</evidence>
<evidence type="ECO:0000256" key="9">
    <source>
        <dbReference type="ARBA" id="ARBA00042890"/>
    </source>
</evidence>
<dbReference type="Pfam" id="PF00849">
    <property type="entry name" value="PseudoU_synth_2"/>
    <property type="match status" value="1"/>
</dbReference>
<reference evidence="13" key="1">
    <citation type="submission" date="2023-04" db="EMBL/GenBank/DDBJ databases">
        <title>Genome Encyclopedia of Bacteria and Archaea VI: Functional Genomics of Type Strains.</title>
        <authorList>
            <person name="Whitman W."/>
        </authorList>
    </citation>
    <scope>NUCLEOTIDE SEQUENCE</scope>
    <source>
        <strain evidence="13">Enz.4-51</strain>
    </source>
</reference>
<dbReference type="GO" id="GO:0160138">
    <property type="term" value="F:23S rRNA pseudouridine(2604) synthase activity"/>
    <property type="evidence" value="ECO:0007669"/>
    <property type="project" value="UniProtKB-EC"/>
</dbReference>
<proteinExistence type="predicted"/>
<dbReference type="Gene3D" id="3.10.290.10">
    <property type="entry name" value="RNA-binding S4 domain"/>
    <property type="match status" value="1"/>
</dbReference>
<evidence type="ECO:0000256" key="8">
    <source>
        <dbReference type="ARBA" id="ARBA00042843"/>
    </source>
</evidence>
<dbReference type="FunFam" id="3.30.70.1560:FF:000005">
    <property type="entry name" value="RNA pseudouridylate synthase"/>
    <property type="match status" value="1"/>
</dbReference>
<evidence type="ECO:0000256" key="1">
    <source>
        <dbReference type="ARBA" id="ARBA00023235"/>
    </source>
</evidence>
<dbReference type="SUPFAM" id="SSF55120">
    <property type="entry name" value="Pseudouridine synthase"/>
    <property type="match status" value="1"/>
</dbReference>
<comment type="catalytic activity">
    <reaction evidence="3">
        <text>uridine(2604) in 23S rRNA = pseudouridine(2604) in 23S rRNA</text>
        <dbReference type="Rhea" id="RHEA:38875"/>
        <dbReference type="Rhea" id="RHEA-COMP:10093"/>
        <dbReference type="Rhea" id="RHEA-COMP:10094"/>
        <dbReference type="ChEBI" id="CHEBI:65314"/>
        <dbReference type="ChEBI" id="CHEBI:65315"/>
        <dbReference type="EC" id="5.4.99.21"/>
    </reaction>
</comment>
<dbReference type="InterPro" id="IPR002942">
    <property type="entry name" value="S4_RNA-bd"/>
</dbReference>
<protein>
    <recommendedName>
        <fullName evidence="5">Dual-specificity RNA pseudouridine synthase RluF</fullName>
        <ecNumber evidence="4">5.4.99.21</ecNumber>
    </recommendedName>
    <alternativeName>
        <fullName evidence="7">23S rRNA pseudouridine(2604) synthase</fullName>
    </alternativeName>
    <alternativeName>
        <fullName evidence="9">Ribosomal large subunit pseudouridine synthase F</fullName>
    </alternativeName>
    <alternativeName>
        <fullName evidence="8">rRNA pseudouridylate synthase F</fullName>
    </alternativeName>
    <alternativeName>
        <fullName evidence="10">rRNA-uridine isomerase F</fullName>
    </alternativeName>
    <alternativeName>
        <fullName evidence="6">tRNA(Tyr) pseudouridine(35) synthase</fullName>
    </alternativeName>
</protein>
<dbReference type="Proteomes" id="UP001161160">
    <property type="component" value="Unassembled WGS sequence"/>
</dbReference>
<evidence type="ECO:0000256" key="5">
    <source>
        <dbReference type="ARBA" id="ARBA00039989"/>
    </source>
</evidence>
<dbReference type="GO" id="GO:0000455">
    <property type="term" value="P:enzyme-directed rRNA pseudouridine synthesis"/>
    <property type="evidence" value="ECO:0007669"/>
    <property type="project" value="UniProtKB-ARBA"/>
</dbReference>
<keyword evidence="11" id="KW-0694">RNA-binding</keyword>
<dbReference type="GO" id="GO:0003723">
    <property type="term" value="F:RNA binding"/>
    <property type="evidence" value="ECO:0007669"/>
    <property type="project" value="UniProtKB-KW"/>
</dbReference>
<dbReference type="InterPro" id="IPR000748">
    <property type="entry name" value="PsdUridine_synth_RsuA/RluB/E/F"/>
</dbReference>
<evidence type="ECO:0000256" key="7">
    <source>
        <dbReference type="ARBA" id="ARBA00041697"/>
    </source>
</evidence>
<evidence type="ECO:0000256" key="10">
    <source>
        <dbReference type="ARBA" id="ARBA00043147"/>
    </source>
</evidence>
<evidence type="ECO:0000259" key="12">
    <source>
        <dbReference type="SMART" id="SM00363"/>
    </source>
</evidence>
<dbReference type="CDD" id="cd00165">
    <property type="entry name" value="S4"/>
    <property type="match status" value="1"/>
</dbReference>
<accession>A0AA43S3S1</accession>
<name>A0AA43S3S1_9BURK</name>
<evidence type="ECO:0000256" key="6">
    <source>
        <dbReference type="ARBA" id="ARBA00041420"/>
    </source>
</evidence>
<dbReference type="InterPro" id="IPR020103">
    <property type="entry name" value="PsdUridine_synth_cat_dom_sf"/>
</dbReference>
<dbReference type="EMBL" id="JARXYA010000001">
    <property type="protein sequence ID" value="MDH6502734.1"/>
    <property type="molecule type" value="Genomic_DNA"/>
</dbReference>
<gene>
    <name evidence="13" type="ORF">M2127_000017</name>
</gene>
<dbReference type="InterPro" id="IPR036986">
    <property type="entry name" value="S4_RNA-bd_sf"/>
</dbReference>
<evidence type="ECO:0000256" key="2">
    <source>
        <dbReference type="ARBA" id="ARBA00036390"/>
    </source>
</evidence>